<dbReference type="AlphaFoldDB" id="A0AAD4R4N4"/>
<name>A0AAD4R4N4_9BILA</name>
<gene>
    <name evidence="1" type="ORF">DdX_11103</name>
</gene>
<accession>A0AAD4R4N4</accession>
<dbReference type="Proteomes" id="UP001201812">
    <property type="component" value="Unassembled WGS sequence"/>
</dbReference>
<protein>
    <submittedName>
        <fullName evidence="1">Uncharacterized protein</fullName>
    </submittedName>
</protein>
<keyword evidence="2" id="KW-1185">Reference proteome</keyword>
<proteinExistence type="predicted"/>
<reference evidence="1" key="1">
    <citation type="submission" date="2022-01" db="EMBL/GenBank/DDBJ databases">
        <title>Genome Sequence Resource for Two Populations of Ditylenchus destructor, the Migratory Endoparasitic Phytonematode.</title>
        <authorList>
            <person name="Zhang H."/>
            <person name="Lin R."/>
            <person name="Xie B."/>
        </authorList>
    </citation>
    <scope>NUCLEOTIDE SEQUENCE</scope>
    <source>
        <strain evidence="1">BazhouSP</strain>
    </source>
</reference>
<evidence type="ECO:0000313" key="2">
    <source>
        <dbReference type="Proteomes" id="UP001201812"/>
    </source>
</evidence>
<sequence>MNRKRKLLLNNDILQDVLRNLDRPKLEYVSITNRLFRDIITTRLAEKPYRSISCLRIGYNGGPSYPRDDNGLPESVFTLTHYHEEVQFWKRQHSFEELLPYLRAKSTICRNACISFEPSYFLPPQLQDCPRDSQDQCDGLPDDEWYQNRIRRVFDEISHLAHLWRESRLIVEFQRFGSSKVDYRFPKEFQLWLIDTHIADVLFQKLFHESSITDSEETRASPMKCKDLELRLYYNTVKLSFDLKAFPLLYNCSSIKFTLGDVDVDMIIDFLHSVPDERQNKQDVCLNLEYSCQSSMTGRWEGFQFELFINQLKSNFLSAAKPCAYKFRCEFFGKLELELFLLQNPMTEEILKMEMLDGMQSAVTSYYAIERSRM</sequence>
<evidence type="ECO:0000313" key="1">
    <source>
        <dbReference type="EMBL" id="KAI1709712.1"/>
    </source>
</evidence>
<organism evidence="1 2">
    <name type="scientific">Ditylenchus destructor</name>
    <dbReference type="NCBI Taxonomy" id="166010"/>
    <lineage>
        <taxon>Eukaryota</taxon>
        <taxon>Metazoa</taxon>
        <taxon>Ecdysozoa</taxon>
        <taxon>Nematoda</taxon>
        <taxon>Chromadorea</taxon>
        <taxon>Rhabditida</taxon>
        <taxon>Tylenchina</taxon>
        <taxon>Tylenchomorpha</taxon>
        <taxon>Sphaerularioidea</taxon>
        <taxon>Anguinidae</taxon>
        <taxon>Anguininae</taxon>
        <taxon>Ditylenchus</taxon>
    </lineage>
</organism>
<dbReference type="EMBL" id="JAKKPZ010000029">
    <property type="protein sequence ID" value="KAI1709712.1"/>
    <property type="molecule type" value="Genomic_DNA"/>
</dbReference>
<comment type="caution">
    <text evidence="1">The sequence shown here is derived from an EMBL/GenBank/DDBJ whole genome shotgun (WGS) entry which is preliminary data.</text>
</comment>